<proteinExistence type="predicted"/>
<dbReference type="Proteomes" id="UP001610818">
    <property type="component" value="Unassembled WGS sequence"/>
</dbReference>
<reference evidence="1 2" key="1">
    <citation type="submission" date="2024-10" db="EMBL/GenBank/DDBJ databases">
        <title>The Natural Products Discovery Center: Release of the First 8490 Sequenced Strains for Exploring Actinobacteria Biosynthetic Diversity.</title>
        <authorList>
            <person name="Kalkreuter E."/>
            <person name="Kautsar S.A."/>
            <person name="Yang D."/>
            <person name="Bader C.D."/>
            <person name="Teijaro C.N."/>
            <person name="Fluegel L."/>
            <person name="Davis C.M."/>
            <person name="Simpson J.R."/>
            <person name="Lauterbach L."/>
            <person name="Steele A.D."/>
            <person name="Gui C."/>
            <person name="Meng S."/>
            <person name="Li G."/>
            <person name="Viehrig K."/>
            <person name="Ye F."/>
            <person name="Su P."/>
            <person name="Kiefer A.F."/>
            <person name="Nichols A."/>
            <person name="Cepeda A.J."/>
            <person name="Yan W."/>
            <person name="Fan B."/>
            <person name="Jiang Y."/>
            <person name="Adhikari A."/>
            <person name="Zheng C.-J."/>
            <person name="Schuster L."/>
            <person name="Cowan T.M."/>
            <person name="Smanski M.J."/>
            <person name="Chevrette M.G."/>
            <person name="De Carvalho L.P.S."/>
            <person name="Shen B."/>
        </authorList>
    </citation>
    <scope>NUCLEOTIDE SEQUENCE [LARGE SCALE GENOMIC DNA]</scope>
    <source>
        <strain evidence="1 2">NPDC017990</strain>
    </source>
</reference>
<keyword evidence="2" id="KW-1185">Reference proteome</keyword>
<dbReference type="EMBL" id="JBIRGQ010000015">
    <property type="protein sequence ID" value="MFH8551816.1"/>
    <property type="molecule type" value="Genomic_DNA"/>
</dbReference>
<accession>A0ABW7R3G3</accession>
<comment type="caution">
    <text evidence="1">The sequence shown here is derived from an EMBL/GenBank/DDBJ whole genome shotgun (WGS) entry which is preliminary data.</text>
</comment>
<dbReference type="RefSeq" id="WP_397718894.1">
    <property type="nucleotide sequence ID" value="NZ_JBIRGN010000015.1"/>
</dbReference>
<protein>
    <submittedName>
        <fullName evidence="1">Uncharacterized protein</fullName>
    </submittedName>
</protein>
<organism evidence="1 2">
    <name type="scientific">Streptomyces longisporoflavus</name>
    <dbReference type="NCBI Taxonomy" id="28044"/>
    <lineage>
        <taxon>Bacteria</taxon>
        <taxon>Bacillati</taxon>
        <taxon>Actinomycetota</taxon>
        <taxon>Actinomycetes</taxon>
        <taxon>Kitasatosporales</taxon>
        <taxon>Streptomycetaceae</taxon>
        <taxon>Streptomyces</taxon>
    </lineage>
</organism>
<evidence type="ECO:0000313" key="2">
    <source>
        <dbReference type="Proteomes" id="UP001610818"/>
    </source>
</evidence>
<sequence>MTHARGAGLNYYGAATEEFKALQLTGAQRHLLAVLRGFGGAAVLIPQSLCNWRLARADDAGTWYVHTAQTVEALTQGGLVAMREGPPRSVTLTDAYWAVHTGMEAERAAWLARWQERVQAQQAAMHHPATPRV</sequence>
<gene>
    <name evidence="1" type="ORF">ACH4F9_43260</name>
</gene>
<evidence type="ECO:0000313" key="1">
    <source>
        <dbReference type="EMBL" id="MFH8551816.1"/>
    </source>
</evidence>
<name>A0ABW7R3G3_9ACTN</name>